<organism evidence="1 2">
    <name type="scientific">Streptomyces fradiae</name>
    <name type="common">Streptomyces roseoflavus</name>
    <dbReference type="NCBI Taxonomy" id="1906"/>
    <lineage>
        <taxon>Bacteria</taxon>
        <taxon>Bacillati</taxon>
        <taxon>Actinomycetota</taxon>
        <taxon>Actinomycetes</taxon>
        <taxon>Kitasatosporales</taxon>
        <taxon>Streptomycetaceae</taxon>
        <taxon>Streptomyces</taxon>
    </lineage>
</organism>
<evidence type="ECO:0000313" key="2">
    <source>
        <dbReference type="Proteomes" id="UP000037185"/>
    </source>
</evidence>
<evidence type="ECO:0000313" key="1">
    <source>
        <dbReference type="EMBL" id="KNE78710.1"/>
    </source>
</evidence>
<accession>A0ACC4W2E2</accession>
<sequence length="143" mass="15151">MEAGTAERAARRPGEAEPSMGELVSRVTDDFRRLLSQEIQLAKAELKAEGAKAGQAAGMFGGAVFAGYMVALFLSLTAVFALSNVMDPAWAALIVTALWAVAGGVLALVGRARTRQFSPAPEQTIETLKEDAEWARHPTHPTG</sequence>
<name>A0ACC4W2E2_STRFR</name>
<reference evidence="1" key="1">
    <citation type="submission" date="2015-07" db="EMBL/GenBank/DDBJ databases">
        <title>Draft genome sequence of Streptomyces fradiae, a resistant strain to nitron-oligomycin.</title>
        <authorList>
            <person name="Vatlin A.A."/>
            <person name="Bekker O.B."/>
            <person name="Danilenko V.N."/>
        </authorList>
    </citation>
    <scope>NUCLEOTIDE SEQUENCE</scope>
    <source>
        <strain evidence="1">Olg1-1</strain>
    </source>
</reference>
<proteinExistence type="predicted"/>
<comment type="caution">
    <text evidence="1">The sequence shown here is derived from an EMBL/GenBank/DDBJ whole genome shotgun (WGS) entry which is preliminary data.</text>
</comment>
<keyword evidence="2" id="KW-1185">Reference proteome</keyword>
<gene>
    <name evidence="1" type="ORF">ADZ36_31725</name>
</gene>
<protein>
    <submittedName>
        <fullName evidence="1">Uncharacterized protein</fullName>
    </submittedName>
</protein>
<dbReference type="Proteomes" id="UP000037185">
    <property type="component" value="Unassembled WGS sequence"/>
</dbReference>
<dbReference type="EMBL" id="LGSP01000149">
    <property type="protein sequence ID" value="KNE78710.1"/>
    <property type="molecule type" value="Genomic_DNA"/>
</dbReference>